<dbReference type="OrthoDB" id="9794157at2"/>
<dbReference type="Gene3D" id="3.40.50.10420">
    <property type="entry name" value="NagB/RpiA/CoA transferase-like"/>
    <property type="match status" value="1"/>
</dbReference>
<feature type="domain" description="LUD" evidence="2">
    <location>
        <begin position="52"/>
        <end position="234"/>
    </location>
</feature>
<evidence type="ECO:0000313" key="3">
    <source>
        <dbReference type="EMBL" id="CRK81490.1"/>
    </source>
</evidence>
<dbReference type="STRING" id="1499688.BN000_01394"/>
<dbReference type="Proteomes" id="UP000199087">
    <property type="component" value="Unassembled WGS sequence"/>
</dbReference>
<dbReference type="AlphaFoldDB" id="A0A0U1NTX2"/>
<dbReference type="InterPro" id="IPR022823">
    <property type="entry name" value="LutC"/>
</dbReference>
<comment type="similarity">
    <text evidence="1">Belongs to the LutC/YkgG family.</text>
</comment>
<dbReference type="Pfam" id="PF02589">
    <property type="entry name" value="LUD_dom"/>
    <property type="match status" value="1"/>
</dbReference>
<keyword evidence="4" id="KW-1185">Reference proteome</keyword>
<reference evidence="4" key="1">
    <citation type="submission" date="2015-05" db="EMBL/GenBank/DDBJ databases">
        <authorList>
            <person name="Urmite Genomes"/>
        </authorList>
    </citation>
    <scope>NUCLEOTIDE SEQUENCE [LARGE SCALE GENOMIC DNA]</scope>
    <source>
        <strain evidence="4">LF1</strain>
    </source>
</reference>
<dbReference type="RefSeq" id="WP_090632638.1">
    <property type="nucleotide sequence ID" value="NZ_CVRB01000001.1"/>
</dbReference>
<dbReference type="GO" id="GO:0006089">
    <property type="term" value="P:lactate metabolic process"/>
    <property type="evidence" value="ECO:0007669"/>
    <property type="project" value="UniProtKB-UniRule"/>
</dbReference>
<dbReference type="InterPro" id="IPR037171">
    <property type="entry name" value="NagB/RpiA_transferase-like"/>
</dbReference>
<organism evidence="3 4">
    <name type="scientific">Neobacillus massiliamazoniensis</name>
    <dbReference type="NCBI Taxonomy" id="1499688"/>
    <lineage>
        <taxon>Bacteria</taxon>
        <taxon>Bacillati</taxon>
        <taxon>Bacillota</taxon>
        <taxon>Bacilli</taxon>
        <taxon>Bacillales</taxon>
        <taxon>Bacillaceae</taxon>
        <taxon>Neobacillus</taxon>
    </lineage>
</organism>
<dbReference type="SUPFAM" id="SSF100950">
    <property type="entry name" value="NagB/RpiA/CoA transferase-like"/>
    <property type="match status" value="1"/>
</dbReference>
<dbReference type="EMBL" id="CVRB01000001">
    <property type="protein sequence ID" value="CRK81490.1"/>
    <property type="molecule type" value="Genomic_DNA"/>
</dbReference>
<dbReference type="PANTHER" id="PTHR43682:SF1">
    <property type="entry name" value="LACTATE UTILIZATION PROTEIN C"/>
    <property type="match status" value="1"/>
</dbReference>
<evidence type="ECO:0000259" key="2">
    <source>
        <dbReference type="Pfam" id="PF02589"/>
    </source>
</evidence>
<accession>A0A0U1NTX2</accession>
<sequence length="237" mass="26545">MAIYNREEFLSRIAEKLGREQKMEPVNRPTWTTAPQLELYQNFSIDDLVNMFETQCDVIHTHYKQTALAELPHVLQECFDELNAQKVVIAGDPRIEEYGLNSFFTNRTESDFHVHTWEADKGDENIEFAANADVGITFSDITLAESGTVVLLNDSGGKGRSVSLLPRTYIAIIPKSSFVPRMTQAMQQIHMRVKEGKSLPSCINLISGPSNSADIEMNLIVGVHGPVRATYIVVSDK</sequence>
<dbReference type="InterPro" id="IPR024185">
    <property type="entry name" value="FTHF_cligase-like_sf"/>
</dbReference>
<dbReference type="HAMAP" id="MF_02104">
    <property type="entry name" value="LutC"/>
    <property type="match status" value="1"/>
</dbReference>
<comment type="function">
    <text evidence="1">Is involved in L-lactate degradation and allows cells to grow with lactate as the sole carbon source.</text>
</comment>
<protein>
    <recommendedName>
        <fullName evidence="1">Lactate utilization protein C</fullName>
    </recommendedName>
</protein>
<evidence type="ECO:0000256" key="1">
    <source>
        <dbReference type="HAMAP-Rule" id="MF_02104"/>
    </source>
</evidence>
<gene>
    <name evidence="3" type="primary">yvbY</name>
    <name evidence="1" type="synonym">lutC</name>
    <name evidence="3" type="ORF">BN000_01394</name>
</gene>
<name>A0A0U1NTX2_9BACI</name>
<proteinExistence type="inferred from homology"/>
<dbReference type="PANTHER" id="PTHR43682">
    <property type="entry name" value="LACTATE UTILIZATION PROTEIN C"/>
    <property type="match status" value="1"/>
</dbReference>
<evidence type="ECO:0000313" key="4">
    <source>
        <dbReference type="Proteomes" id="UP000199087"/>
    </source>
</evidence>
<dbReference type="InterPro" id="IPR003741">
    <property type="entry name" value="LUD_dom"/>
</dbReference>